<evidence type="ECO:0000256" key="6">
    <source>
        <dbReference type="SAM" id="Phobius"/>
    </source>
</evidence>
<feature type="transmembrane region" description="Helical" evidence="6">
    <location>
        <begin position="236"/>
        <end position="258"/>
    </location>
</feature>
<dbReference type="Proteomes" id="UP000472676">
    <property type="component" value="Unassembled WGS sequence"/>
</dbReference>
<reference evidence="9 10" key="1">
    <citation type="journal article" date="2014" name="Int. J. Syst. Evol. Microbiol.">
        <title>Solimonas terrae sp. nov., isolated from soil.</title>
        <authorList>
            <person name="Kim S.J."/>
            <person name="Moon J.Y."/>
            <person name="Weon H.Y."/>
            <person name="Ahn J.H."/>
            <person name="Chen W.M."/>
            <person name="Kwon S.W."/>
        </authorList>
    </citation>
    <scope>NUCLEOTIDE SEQUENCE [LARGE SCALE GENOMIC DNA]</scope>
    <source>
        <strain evidence="9 10">KIS83-12</strain>
    </source>
</reference>
<evidence type="ECO:0000256" key="5">
    <source>
        <dbReference type="ARBA" id="ARBA00023136"/>
    </source>
</evidence>
<dbReference type="InterPro" id="IPR036259">
    <property type="entry name" value="MFS_trans_sf"/>
</dbReference>
<keyword evidence="10" id="KW-1185">Reference proteome</keyword>
<name>A0A6M2BTY6_9GAMM</name>
<feature type="chain" id="PRO_5026769531" evidence="7">
    <location>
        <begin position="33"/>
        <end position="433"/>
    </location>
</feature>
<dbReference type="AlphaFoldDB" id="A0A6M2BTY6"/>
<feature type="transmembrane region" description="Helical" evidence="6">
    <location>
        <begin position="308"/>
        <end position="328"/>
    </location>
</feature>
<dbReference type="PANTHER" id="PTHR23505:SF79">
    <property type="entry name" value="PROTEIN SPINSTER"/>
    <property type="match status" value="1"/>
</dbReference>
<dbReference type="GO" id="GO:0016020">
    <property type="term" value="C:membrane"/>
    <property type="evidence" value="ECO:0007669"/>
    <property type="project" value="UniProtKB-SubCell"/>
</dbReference>
<keyword evidence="7" id="KW-0732">Signal</keyword>
<protein>
    <submittedName>
        <fullName evidence="9">MFS transporter</fullName>
    </submittedName>
</protein>
<feature type="transmembrane region" description="Helical" evidence="6">
    <location>
        <begin position="147"/>
        <end position="169"/>
    </location>
</feature>
<comment type="subcellular location">
    <subcellularLocation>
        <location evidence="1">Membrane</location>
        <topology evidence="1">Multi-pass membrane protein</topology>
    </subcellularLocation>
</comment>
<evidence type="ECO:0000256" key="4">
    <source>
        <dbReference type="ARBA" id="ARBA00022989"/>
    </source>
</evidence>
<evidence type="ECO:0000256" key="2">
    <source>
        <dbReference type="ARBA" id="ARBA00022448"/>
    </source>
</evidence>
<accession>A0A6M2BTY6</accession>
<dbReference type="EMBL" id="JAAMOW010000007">
    <property type="protein sequence ID" value="NGY05844.1"/>
    <property type="molecule type" value="Genomic_DNA"/>
</dbReference>
<evidence type="ECO:0000256" key="3">
    <source>
        <dbReference type="ARBA" id="ARBA00022692"/>
    </source>
</evidence>
<feature type="signal peptide" evidence="7">
    <location>
        <begin position="1"/>
        <end position="32"/>
    </location>
</feature>
<dbReference type="SUPFAM" id="SSF103473">
    <property type="entry name" value="MFS general substrate transporter"/>
    <property type="match status" value="1"/>
</dbReference>
<dbReference type="InterPro" id="IPR044770">
    <property type="entry name" value="MFS_spinster-like"/>
</dbReference>
<dbReference type="GO" id="GO:0022857">
    <property type="term" value="F:transmembrane transporter activity"/>
    <property type="evidence" value="ECO:0007669"/>
    <property type="project" value="InterPro"/>
</dbReference>
<feature type="transmembrane region" description="Helical" evidence="6">
    <location>
        <begin position="367"/>
        <end position="392"/>
    </location>
</feature>
<feature type="transmembrane region" description="Helical" evidence="6">
    <location>
        <begin position="189"/>
        <end position="207"/>
    </location>
</feature>
<comment type="caution">
    <text evidence="9">The sequence shown here is derived from an EMBL/GenBank/DDBJ whole genome shotgun (WGS) entry which is preliminary data.</text>
</comment>
<feature type="transmembrane region" description="Helical" evidence="6">
    <location>
        <begin position="273"/>
        <end position="296"/>
    </location>
</feature>
<sequence>MPASITTGKDTVPAARSSLPALLLLGSAIACSAATQGVFGPLQEAAKLDLGLSDFQISLVQGLAASLPVAVLSIPLGRMTDRGKRVRLLAAMAVCWTLGTLMTAFAQGFAMLFAARTLAAVGMMCALPVAISIAADLSVPERRGRSLLLLSVARMVGVALSFALGGSLLGRIAAQPPALIAALAPWRGVHLIFGIASALLAIPLLWLREPARHELEGIVSPSFREAMHAIWQRRALLAPLFLGQVTVVMADASAGIWASPVLIRDYGLQPADFGAWMGLIVLLSGLVGSIIGGVLAELGQKGRIPGGLLGGAVLASLLTIPAAFFPVMPTVGGFAAMLTVLVLGGAVAGLITATALAVLLPNELRGVCLGAFVVVGAVFGFGVAPTVVTLVSDLFGGEAHIRDGLTVVTLVTSVVASIGFLVATRAGRKPENG</sequence>
<dbReference type="Pfam" id="PF07690">
    <property type="entry name" value="MFS_1"/>
    <property type="match status" value="1"/>
</dbReference>
<dbReference type="Gene3D" id="1.20.1250.20">
    <property type="entry name" value="MFS general substrate transporter like domains"/>
    <property type="match status" value="1"/>
</dbReference>
<dbReference type="InterPro" id="IPR011701">
    <property type="entry name" value="MFS"/>
</dbReference>
<feature type="transmembrane region" description="Helical" evidence="6">
    <location>
        <begin position="113"/>
        <end position="135"/>
    </location>
</feature>
<feature type="transmembrane region" description="Helical" evidence="6">
    <location>
        <begin position="404"/>
        <end position="423"/>
    </location>
</feature>
<feature type="domain" description="Major facilitator superfamily (MFS) profile" evidence="8">
    <location>
        <begin position="21"/>
        <end position="431"/>
    </location>
</feature>
<keyword evidence="4 6" id="KW-1133">Transmembrane helix</keyword>
<proteinExistence type="predicted"/>
<evidence type="ECO:0000256" key="1">
    <source>
        <dbReference type="ARBA" id="ARBA00004141"/>
    </source>
</evidence>
<evidence type="ECO:0000256" key="7">
    <source>
        <dbReference type="SAM" id="SignalP"/>
    </source>
</evidence>
<keyword evidence="5 6" id="KW-0472">Membrane</keyword>
<organism evidence="9 10">
    <name type="scientific">Solimonas terrae</name>
    <dbReference type="NCBI Taxonomy" id="1396819"/>
    <lineage>
        <taxon>Bacteria</taxon>
        <taxon>Pseudomonadati</taxon>
        <taxon>Pseudomonadota</taxon>
        <taxon>Gammaproteobacteria</taxon>
        <taxon>Nevskiales</taxon>
        <taxon>Nevskiaceae</taxon>
        <taxon>Solimonas</taxon>
    </lineage>
</organism>
<evidence type="ECO:0000313" key="10">
    <source>
        <dbReference type="Proteomes" id="UP000472676"/>
    </source>
</evidence>
<evidence type="ECO:0000259" key="8">
    <source>
        <dbReference type="PROSITE" id="PS50850"/>
    </source>
</evidence>
<keyword evidence="3 6" id="KW-0812">Transmembrane</keyword>
<evidence type="ECO:0000313" key="9">
    <source>
        <dbReference type="EMBL" id="NGY05844.1"/>
    </source>
</evidence>
<feature type="transmembrane region" description="Helical" evidence="6">
    <location>
        <begin position="88"/>
        <end position="107"/>
    </location>
</feature>
<feature type="transmembrane region" description="Helical" evidence="6">
    <location>
        <begin position="334"/>
        <end position="360"/>
    </location>
</feature>
<dbReference type="PROSITE" id="PS50850">
    <property type="entry name" value="MFS"/>
    <property type="match status" value="1"/>
</dbReference>
<dbReference type="RefSeq" id="WP_166258156.1">
    <property type="nucleotide sequence ID" value="NZ_JAAMOW010000007.1"/>
</dbReference>
<feature type="transmembrane region" description="Helical" evidence="6">
    <location>
        <begin position="57"/>
        <end position="76"/>
    </location>
</feature>
<dbReference type="InterPro" id="IPR020846">
    <property type="entry name" value="MFS_dom"/>
</dbReference>
<gene>
    <name evidence="9" type="ORF">G7Y85_13810</name>
</gene>
<dbReference type="PANTHER" id="PTHR23505">
    <property type="entry name" value="SPINSTER"/>
    <property type="match status" value="1"/>
</dbReference>
<keyword evidence="2" id="KW-0813">Transport</keyword>